<dbReference type="OrthoDB" id="420032at2759"/>
<dbReference type="Gene3D" id="2.30.42.10">
    <property type="match status" value="1"/>
</dbReference>
<dbReference type="InterPro" id="IPR001478">
    <property type="entry name" value="PDZ"/>
</dbReference>
<dbReference type="GO" id="GO:0042734">
    <property type="term" value="C:presynaptic membrane"/>
    <property type="evidence" value="ECO:0007669"/>
    <property type="project" value="TreeGrafter"/>
</dbReference>
<keyword evidence="6" id="KW-1185">Reference proteome</keyword>
<dbReference type="SUPFAM" id="SSF49562">
    <property type="entry name" value="C2 domain (Calcium/lipid-binding domain, CaLB)"/>
    <property type="match status" value="1"/>
</dbReference>
<feature type="domain" description="PDZ" evidence="4">
    <location>
        <begin position="4"/>
        <end position="97"/>
    </location>
</feature>
<evidence type="ECO:0000256" key="2">
    <source>
        <dbReference type="ARBA" id="ARBA00034103"/>
    </source>
</evidence>
<dbReference type="InterPro" id="IPR035892">
    <property type="entry name" value="C2_domain_sf"/>
</dbReference>
<dbReference type="GO" id="GO:0044325">
    <property type="term" value="F:transmembrane transporter binding"/>
    <property type="evidence" value="ECO:0007669"/>
    <property type="project" value="TreeGrafter"/>
</dbReference>
<proteinExistence type="predicted"/>
<dbReference type="GO" id="GO:0048788">
    <property type="term" value="C:cytoskeleton of presynaptic active zone"/>
    <property type="evidence" value="ECO:0007669"/>
    <property type="project" value="TreeGrafter"/>
</dbReference>
<dbReference type="SUPFAM" id="SSF50156">
    <property type="entry name" value="PDZ domain-like"/>
    <property type="match status" value="1"/>
</dbReference>
<protein>
    <recommendedName>
        <fullName evidence="4">PDZ domain-containing protein</fullName>
    </recommendedName>
</protein>
<dbReference type="Proteomes" id="UP001152888">
    <property type="component" value="Unassembled WGS sequence"/>
</dbReference>
<feature type="region of interest" description="Disordered" evidence="3">
    <location>
        <begin position="109"/>
        <end position="164"/>
    </location>
</feature>
<dbReference type="GO" id="GO:0048791">
    <property type="term" value="P:calcium ion-regulated exocytosis of neurotransmitter"/>
    <property type="evidence" value="ECO:0007669"/>
    <property type="project" value="TreeGrafter"/>
</dbReference>
<name>A0A9P0Q5V0_ACAOB</name>
<dbReference type="Pfam" id="PF00595">
    <property type="entry name" value="PDZ"/>
    <property type="match status" value="1"/>
</dbReference>
<evidence type="ECO:0000313" key="5">
    <source>
        <dbReference type="EMBL" id="CAH2011779.1"/>
    </source>
</evidence>
<comment type="caution">
    <text evidence="5">The sequence shown here is derived from an EMBL/GenBank/DDBJ whole genome shotgun (WGS) entry which is preliminary data.</text>
</comment>
<dbReference type="PROSITE" id="PS50106">
    <property type="entry name" value="PDZ"/>
    <property type="match status" value="1"/>
</dbReference>
<dbReference type="SMART" id="SM00228">
    <property type="entry name" value="PDZ"/>
    <property type="match status" value="1"/>
</dbReference>
<dbReference type="AlphaFoldDB" id="A0A9P0Q5V0"/>
<dbReference type="PANTHER" id="PTHR12157:SF21">
    <property type="entry name" value="RAB3 INTERACTING MOLECULE, ISOFORM F"/>
    <property type="match status" value="1"/>
</dbReference>
<dbReference type="GO" id="GO:0031267">
    <property type="term" value="F:small GTPase binding"/>
    <property type="evidence" value="ECO:0007669"/>
    <property type="project" value="InterPro"/>
</dbReference>
<dbReference type="GO" id="GO:0042391">
    <property type="term" value="P:regulation of membrane potential"/>
    <property type="evidence" value="ECO:0007669"/>
    <property type="project" value="TreeGrafter"/>
</dbReference>
<evidence type="ECO:0000256" key="1">
    <source>
        <dbReference type="ARBA" id="ARBA00023018"/>
    </source>
</evidence>
<sequence length="241" mass="25813">MIGHMILRRNSRETGGSSAAILGLKVVGGKILDNGMKGAVIEKVKKGSIADVEGQLRAGDEVIEWNGRSLQGKSYQEVSDIIAESKHETSVELIVSRSLGGRRMQAQTGWRQSGAQRGRHLGSCASRGGPADWPADPHDRPHVLVTSPPPASPHHALDSAHHQQTALMGGISGSVGGRLQVRLGFDALALQLLVTIVCATGLVPRPTRGQARNPYCKLFLLPDRSEKSKRRTRTLAGTLFS</sequence>
<evidence type="ECO:0000313" key="6">
    <source>
        <dbReference type="Proteomes" id="UP001152888"/>
    </source>
</evidence>
<dbReference type="EMBL" id="CAKOFQ010008118">
    <property type="protein sequence ID" value="CAH2011779.1"/>
    <property type="molecule type" value="Genomic_DNA"/>
</dbReference>
<organism evidence="5 6">
    <name type="scientific">Acanthoscelides obtectus</name>
    <name type="common">Bean weevil</name>
    <name type="synonym">Bruchus obtectus</name>
    <dbReference type="NCBI Taxonomy" id="200917"/>
    <lineage>
        <taxon>Eukaryota</taxon>
        <taxon>Metazoa</taxon>
        <taxon>Ecdysozoa</taxon>
        <taxon>Arthropoda</taxon>
        <taxon>Hexapoda</taxon>
        <taxon>Insecta</taxon>
        <taxon>Pterygota</taxon>
        <taxon>Neoptera</taxon>
        <taxon>Endopterygota</taxon>
        <taxon>Coleoptera</taxon>
        <taxon>Polyphaga</taxon>
        <taxon>Cucujiformia</taxon>
        <taxon>Chrysomeloidea</taxon>
        <taxon>Chrysomelidae</taxon>
        <taxon>Bruchinae</taxon>
        <taxon>Bruchini</taxon>
        <taxon>Acanthoscelides</taxon>
    </lineage>
</organism>
<comment type="subcellular location">
    <subcellularLocation>
        <location evidence="2">Synapse</location>
    </subcellularLocation>
</comment>
<dbReference type="GO" id="GO:0048167">
    <property type="term" value="P:regulation of synaptic plasticity"/>
    <property type="evidence" value="ECO:0007669"/>
    <property type="project" value="TreeGrafter"/>
</dbReference>
<evidence type="ECO:0000256" key="3">
    <source>
        <dbReference type="SAM" id="MobiDB-lite"/>
    </source>
</evidence>
<keyword evidence="1" id="KW-0770">Synapse</keyword>
<dbReference type="InterPro" id="IPR036034">
    <property type="entry name" value="PDZ_sf"/>
</dbReference>
<dbReference type="CDD" id="cd06714">
    <property type="entry name" value="PDZ_RIM-like"/>
    <property type="match status" value="1"/>
</dbReference>
<gene>
    <name evidence="5" type="ORF">ACAOBT_LOCUS32407</name>
</gene>
<evidence type="ECO:0000259" key="4">
    <source>
        <dbReference type="PROSITE" id="PS50106"/>
    </source>
</evidence>
<accession>A0A9P0Q5V0</accession>
<reference evidence="5" key="1">
    <citation type="submission" date="2022-03" db="EMBL/GenBank/DDBJ databases">
        <authorList>
            <person name="Sayadi A."/>
        </authorList>
    </citation>
    <scope>NUCLEOTIDE SEQUENCE</scope>
</reference>
<dbReference type="Gene3D" id="2.60.40.150">
    <property type="entry name" value="C2 domain"/>
    <property type="match status" value="1"/>
</dbReference>
<dbReference type="GO" id="GO:0050806">
    <property type="term" value="P:positive regulation of synaptic transmission"/>
    <property type="evidence" value="ECO:0007669"/>
    <property type="project" value="TreeGrafter"/>
</dbReference>
<dbReference type="InterPro" id="IPR039032">
    <property type="entry name" value="Rim-like"/>
</dbReference>
<dbReference type="PANTHER" id="PTHR12157">
    <property type="entry name" value="REGULATING SYNAPTIC MEMBRANE EXOCYTOSIS PROTEIN"/>
    <property type="match status" value="1"/>
</dbReference>